<dbReference type="PANTHER" id="PTHR43601:SF32">
    <property type="entry name" value="THIOREDOXIN-LIKE 2-2, CHLOROPLASTIC"/>
    <property type="match status" value="1"/>
</dbReference>
<accession>A0AAF0U2M9</accession>
<dbReference type="SUPFAM" id="SSF52833">
    <property type="entry name" value="Thioredoxin-like"/>
    <property type="match status" value="1"/>
</dbReference>
<organism evidence="4 5">
    <name type="scientific">Solanum verrucosum</name>
    <dbReference type="NCBI Taxonomy" id="315347"/>
    <lineage>
        <taxon>Eukaryota</taxon>
        <taxon>Viridiplantae</taxon>
        <taxon>Streptophyta</taxon>
        <taxon>Embryophyta</taxon>
        <taxon>Tracheophyta</taxon>
        <taxon>Spermatophyta</taxon>
        <taxon>Magnoliopsida</taxon>
        <taxon>eudicotyledons</taxon>
        <taxon>Gunneridae</taxon>
        <taxon>Pentapetalae</taxon>
        <taxon>asterids</taxon>
        <taxon>lamiids</taxon>
        <taxon>Solanales</taxon>
        <taxon>Solanaceae</taxon>
        <taxon>Solanoideae</taxon>
        <taxon>Solaneae</taxon>
        <taxon>Solanum</taxon>
    </lineage>
</organism>
<name>A0AAF0U2M9_SOLVR</name>
<feature type="domain" description="Thioredoxin" evidence="3">
    <location>
        <begin position="63"/>
        <end position="223"/>
    </location>
</feature>
<dbReference type="Pfam" id="PF00085">
    <property type="entry name" value="Thioredoxin"/>
    <property type="match status" value="1"/>
</dbReference>
<dbReference type="Proteomes" id="UP001234989">
    <property type="component" value="Chromosome 7"/>
</dbReference>
<sequence>MADLMGFSLNSLGFCSSPNSSLLTSFSSSLNSTQTPNQKLHKRGVSFSDSPSTSLEFVSRIAFTPNKRFPTVKAHATVTRTEEPKWWERNAGPNMLDIHSTQEFLDALSQAGDRLVIVEFYGTWCASCKALFPKREKKHFPYKLFSLVGIVFLHLFCRTAQEHPEIMFLKVNFDANKSMCKALNVKVLPYFHFYRGADGQLESFSCSLAKFQKIKDAIQLHNTDRCSIGPPIGVGDLTLELLSGTKDVSSAASST</sequence>
<evidence type="ECO:0000256" key="1">
    <source>
        <dbReference type="ARBA" id="ARBA00008987"/>
    </source>
</evidence>
<dbReference type="InterPro" id="IPR036249">
    <property type="entry name" value="Thioredoxin-like_sf"/>
</dbReference>
<keyword evidence="5" id="KW-1185">Reference proteome</keyword>
<dbReference type="AlphaFoldDB" id="A0AAF0U2M9"/>
<protein>
    <recommendedName>
        <fullName evidence="3">Thioredoxin domain-containing protein</fullName>
    </recommendedName>
</protein>
<reference evidence="4" key="1">
    <citation type="submission" date="2023-08" db="EMBL/GenBank/DDBJ databases">
        <title>A de novo genome assembly of Solanum verrucosum Schlechtendal, a Mexican diploid species geographically isolated from the other diploid A-genome species in potato relatives.</title>
        <authorList>
            <person name="Hosaka K."/>
        </authorList>
    </citation>
    <scope>NUCLEOTIDE SEQUENCE</scope>
    <source>
        <tissue evidence="4">Young leaves</tissue>
    </source>
</reference>
<dbReference type="Gene3D" id="3.40.30.10">
    <property type="entry name" value="Glutaredoxin"/>
    <property type="match status" value="1"/>
</dbReference>
<dbReference type="InterPro" id="IPR013766">
    <property type="entry name" value="Thioredoxin_domain"/>
</dbReference>
<dbReference type="GO" id="GO:0045454">
    <property type="term" value="P:cell redox homeostasis"/>
    <property type="evidence" value="ECO:0007669"/>
    <property type="project" value="TreeGrafter"/>
</dbReference>
<evidence type="ECO:0000259" key="3">
    <source>
        <dbReference type="PROSITE" id="PS51352"/>
    </source>
</evidence>
<proteinExistence type="inferred from homology"/>
<evidence type="ECO:0000313" key="4">
    <source>
        <dbReference type="EMBL" id="WMV38129.1"/>
    </source>
</evidence>
<dbReference type="PANTHER" id="PTHR43601">
    <property type="entry name" value="THIOREDOXIN, MITOCHONDRIAL"/>
    <property type="match status" value="1"/>
</dbReference>
<dbReference type="CDD" id="cd02947">
    <property type="entry name" value="TRX_family"/>
    <property type="match status" value="1"/>
</dbReference>
<evidence type="ECO:0000313" key="5">
    <source>
        <dbReference type="Proteomes" id="UP001234989"/>
    </source>
</evidence>
<evidence type="ECO:0000256" key="2">
    <source>
        <dbReference type="ARBA" id="ARBA00023284"/>
    </source>
</evidence>
<comment type="similarity">
    <text evidence="1">Belongs to the thioredoxin family.</text>
</comment>
<keyword evidence="2" id="KW-0676">Redox-active center</keyword>
<dbReference type="EMBL" id="CP133618">
    <property type="protein sequence ID" value="WMV38129.1"/>
    <property type="molecule type" value="Genomic_DNA"/>
</dbReference>
<gene>
    <name evidence="4" type="ORF">MTR67_031514</name>
</gene>
<dbReference type="PROSITE" id="PS51352">
    <property type="entry name" value="THIOREDOXIN_2"/>
    <property type="match status" value="1"/>
</dbReference>
<dbReference type="GO" id="GO:0009507">
    <property type="term" value="C:chloroplast"/>
    <property type="evidence" value="ECO:0007669"/>
    <property type="project" value="UniProtKB-ARBA"/>
</dbReference>